<organism evidence="1 2">
    <name type="scientific">Rotaria socialis</name>
    <dbReference type="NCBI Taxonomy" id="392032"/>
    <lineage>
        <taxon>Eukaryota</taxon>
        <taxon>Metazoa</taxon>
        <taxon>Spiralia</taxon>
        <taxon>Gnathifera</taxon>
        <taxon>Rotifera</taxon>
        <taxon>Eurotatoria</taxon>
        <taxon>Bdelloidea</taxon>
        <taxon>Philodinida</taxon>
        <taxon>Philodinidae</taxon>
        <taxon>Rotaria</taxon>
    </lineage>
</organism>
<dbReference type="EMBL" id="CAJOBP010004996">
    <property type="protein sequence ID" value="CAF4457382.1"/>
    <property type="molecule type" value="Genomic_DNA"/>
</dbReference>
<dbReference type="AlphaFoldDB" id="A0A820SGC6"/>
<dbReference type="Proteomes" id="UP000663873">
    <property type="component" value="Unassembled WGS sequence"/>
</dbReference>
<name>A0A820SGC6_9BILA</name>
<reference evidence="1" key="1">
    <citation type="submission" date="2021-02" db="EMBL/GenBank/DDBJ databases">
        <authorList>
            <person name="Nowell W R."/>
        </authorList>
    </citation>
    <scope>NUCLEOTIDE SEQUENCE</scope>
</reference>
<accession>A0A820SGC6</accession>
<evidence type="ECO:0000313" key="2">
    <source>
        <dbReference type="Proteomes" id="UP000663873"/>
    </source>
</evidence>
<evidence type="ECO:0000313" key="1">
    <source>
        <dbReference type="EMBL" id="CAF4457382.1"/>
    </source>
</evidence>
<comment type="caution">
    <text evidence="1">The sequence shown here is derived from an EMBL/GenBank/DDBJ whole genome shotgun (WGS) entry which is preliminary data.</text>
</comment>
<keyword evidence="2" id="KW-1185">Reference proteome</keyword>
<sequence length="58" mass="6723">LVKYADEVVKVEFVFDFNSTNSSKCDLSDKNLSLDVLFKHMTQKSSEIRSVVSIEWHQ</sequence>
<gene>
    <name evidence="1" type="ORF">UJA718_LOCUS23236</name>
</gene>
<proteinExistence type="predicted"/>
<protein>
    <submittedName>
        <fullName evidence="1">Uncharacterized protein</fullName>
    </submittedName>
</protein>
<feature type="non-terminal residue" evidence="1">
    <location>
        <position position="1"/>
    </location>
</feature>